<proteinExistence type="predicted"/>
<evidence type="ECO:0008006" key="3">
    <source>
        <dbReference type="Google" id="ProtNLM"/>
    </source>
</evidence>
<name>A0A438C9E9_VITVI</name>
<protein>
    <recommendedName>
        <fullName evidence="3">Retrotransposon Copia-like N-terminal domain-containing protein</fullName>
    </recommendedName>
</protein>
<organism evidence="1 2">
    <name type="scientific">Vitis vinifera</name>
    <name type="common">Grape</name>
    <dbReference type="NCBI Taxonomy" id="29760"/>
    <lineage>
        <taxon>Eukaryota</taxon>
        <taxon>Viridiplantae</taxon>
        <taxon>Streptophyta</taxon>
        <taxon>Embryophyta</taxon>
        <taxon>Tracheophyta</taxon>
        <taxon>Spermatophyta</taxon>
        <taxon>Magnoliopsida</taxon>
        <taxon>eudicotyledons</taxon>
        <taxon>Gunneridae</taxon>
        <taxon>Pentapetalae</taxon>
        <taxon>rosids</taxon>
        <taxon>Vitales</taxon>
        <taxon>Vitaceae</taxon>
        <taxon>Viteae</taxon>
        <taxon>Vitis</taxon>
    </lineage>
</organism>
<dbReference type="PANTHER" id="PTHR37610:SF97">
    <property type="entry name" value="RETROTRANSPOSON GAG DOMAIN-CONTAINING PROTEIN"/>
    <property type="match status" value="1"/>
</dbReference>
<dbReference type="PANTHER" id="PTHR37610">
    <property type="entry name" value="CCHC-TYPE DOMAIN-CONTAINING PROTEIN"/>
    <property type="match status" value="1"/>
</dbReference>
<sequence length="77" mass="8842">MEWHEVLPTIIKLLVLSEHHQPTNDLLSAIWARCNSTVTSWILNSVSRDIANSLLYIDNAMEIWGDLSDRFHQNNGP</sequence>
<dbReference type="OrthoDB" id="1433415at2759"/>
<reference evidence="1 2" key="1">
    <citation type="journal article" date="2018" name="PLoS Genet.">
        <title>Population sequencing reveals clonal diversity and ancestral inbreeding in the grapevine cultivar Chardonnay.</title>
        <authorList>
            <person name="Roach M.J."/>
            <person name="Johnson D.L."/>
            <person name="Bohlmann J."/>
            <person name="van Vuuren H.J."/>
            <person name="Jones S.J."/>
            <person name="Pretorius I.S."/>
            <person name="Schmidt S.A."/>
            <person name="Borneman A.R."/>
        </authorList>
    </citation>
    <scope>NUCLEOTIDE SEQUENCE [LARGE SCALE GENOMIC DNA]</scope>
    <source>
        <strain evidence="2">cv. Chardonnay</strain>
        <tissue evidence="1">Leaf</tissue>
    </source>
</reference>
<accession>A0A438C9E9</accession>
<evidence type="ECO:0000313" key="1">
    <source>
        <dbReference type="EMBL" id="RVW19875.1"/>
    </source>
</evidence>
<dbReference type="Proteomes" id="UP000288805">
    <property type="component" value="Unassembled WGS sequence"/>
</dbReference>
<dbReference type="AlphaFoldDB" id="A0A438C9E9"/>
<evidence type="ECO:0000313" key="2">
    <source>
        <dbReference type="Proteomes" id="UP000288805"/>
    </source>
</evidence>
<gene>
    <name evidence="1" type="ORF">CK203_110846</name>
</gene>
<dbReference type="EMBL" id="QGNW01002424">
    <property type="protein sequence ID" value="RVW19875.1"/>
    <property type="molecule type" value="Genomic_DNA"/>
</dbReference>
<comment type="caution">
    <text evidence="1">The sequence shown here is derived from an EMBL/GenBank/DDBJ whole genome shotgun (WGS) entry which is preliminary data.</text>
</comment>